<dbReference type="SUPFAM" id="SSF51011">
    <property type="entry name" value="Glycosyl hydrolase domain"/>
    <property type="match status" value="1"/>
</dbReference>
<dbReference type="InterPro" id="IPR008979">
    <property type="entry name" value="Galactose-bd-like_sf"/>
</dbReference>
<evidence type="ECO:0000313" key="8">
    <source>
        <dbReference type="EMBL" id="TWT85158.1"/>
    </source>
</evidence>
<keyword evidence="4 6" id="KW-0732">Signal</keyword>
<dbReference type="RefSeq" id="WP_146403208.1">
    <property type="nucleotide sequence ID" value="NZ_SJPJ01000001.1"/>
</dbReference>
<dbReference type="GO" id="GO:0046556">
    <property type="term" value="F:alpha-L-arabinofuranosidase activity"/>
    <property type="evidence" value="ECO:0007669"/>
    <property type="project" value="UniProtKB-EC"/>
</dbReference>
<dbReference type="Gene3D" id="2.60.40.1180">
    <property type="entry name" value="Golgi alpha-mannosidase II"/>
    <property type="match status" value="1"/>
</dbReference>
<sequence length="843" mass="94101" precursor="true">MSVSVAQLRFLLALMVLQFTFNLNSLVDAAESTASQDSPRAGTITVHVDQPTVELPETLYGLFYEDINYSADGGLYAELVQNRSFEYYPVEGWNRRSQTMQPLTAWEKVCDKNEDCSLAVESSDPLNDVNMNYLRLTITKPGDGVGVANLGYDGISVKEGETYEFSVYAKRTTDNQLPLHVRLEGEQGEIASAQIDTLSKEWTKYEVPMTARRSDAKGRLVLLTGGTGDVMMDMVSLFPRNTFNERKNGLRADLVQALVDLKPAVFRFPGGCIAHGQGLDNAYRWKDTIGDVAERKPNWNLWGYHQSYGLGYYEYFLLCEDIGAEPLPILPVGVSCGFRQPFQNALMDQLQPWIDDAVDLVEFANGPVDSHWGSIRASMGHPKPFGLKYVGLGNEDHHTPEFEERFPHFVRALREQAPEVKIVGTSGLGPEIPIYEFMSAQGCDLSDEHYYESPEWFIANAHRFDNFDRSKTKVFVGEYASRGNQLYNAVAEAVYLTGIERNADLVQMTAYAPLFARYDYTQWTAADLIWFNHDTVVRTPNYYVQQLFSVNKGDKYLKNESEFDAALSSESLPSVGHVGVGTWDTTAVFDHIQVKVGDDVVIKDGFTDEDTDNGWQVLSGAFARGNEGYAQSDQAAKPSLTIHETPIETPEAVLTLRAKKVAGREGFLIVFGHKASQTNYWWNLGGWGNTQHGIEKGSADGEGGRSLVVGKAGRIRTNVWYDIRVELDSNHIRCYLDDALIHDVTLETPNVAVAASHDDDANCIVLKLANPTNETYRTSIKLEGAGTIAATATLFELAGDRVDMNDLENPHHIKPVKREILVSDEFEHMIPPMSVQFVRIPHQ</sequence>
<dbReference type="SUPFAM" id="SSF51445">
    <property type="entry name" value="(Trans)glycosidases"/>
    <property type="match status" value="1"/>
</dbReference>
<dbReference type="InterPro" id="IPR003305">
    <property type="entry name" value="CenC_carb-bd"/>
</dbReference>
<dbReference type="Pfam" id="PF22848">
    <property type="entry name" value="ASD1_dom"/>
    <property type="match status" value="1"/>
</dbReference>
<dbReference type="OrthoDB" id="9758333at2"/>
<dbReference type="PANTHER" id="PTHR31776">
    <property type="entry name" value="ALPHA-L-ARABINOFURANOSIDASE 1"/>
    <property type="match status" value="1"/>
</dbReference>
<feature type="chain" id="PRO_5022827992" description="non-reducing end alpha-L-arabinofuranosidase" evidence="6">
    <location>
        <begin position="30"/>
        <end position="843"/>
    </location>
</feature>
<feature type="domain" description="Alpha-L-arabinofuranosidase C-terminal" evidence="7">
    <location>
        <begin position="477"/>
        <end position="834"/>
    </location>
</feature>
<dbReference type="InterPro" id="IPR017853">
    <property type="entry name" value="GH"/>
</dbReference>
<feature type="signal peptide" evidence="6">
    <location>
        <begin position="1"/>
        <end position="29"/>
    </location>
</feature>
<keyword evidence="9" id="KW-1185">Reference proteome</keyword>
<comment type="caution">
    <text evidence="8">The sequence shown here is derived from an EMBL/GenBank/DDBJ whole genome shotgun (WGS) entry which is preliminary data.</text>
</comment>
<dbReference type="Pfam" id="PF06964">
    <property type="entry name" value="Alpha-L-AF_C"/>
    <property type="match status" value="1"/>
</dbReference>
<dbReference type="Gene3D" id="2.60.120.260">
    <property type="entry name" value="Galactose-binding domain-like"/>
    <property type="match status" value="1"/>
</dbReference>
<dbReference type="Pfam" id="PF02018">
    <property type="entry name" value="CBM_4_9"/>
    <property type="match status" value="1"/>
</dbReference>
<evidence type="ECO:0000256" key="2">
    <source>
        <dbReference type="ARBA" id="ARBA00007186"/>
    </source>
</evidence>
<dbReference type="GO" id="GO:0046373">
    <property type="term" value="P:L-arabinose metabolic process"/>
    <property type="evidence" value="ECO:0007669"/>
    <property type="project" value="InterPro"/>
</dbReference>
<dbReference type="Proteomes" id="UP000315010">
    <property type="component" value="Unassembled WGS sequence"/>
</dbReference>
<proteinExistence type="inferred from homology"/>
<evidence type="ECO:0000313" key="9">
    <source>
        <dbReference type="Proteomes" id="UP000315010"/>
    </source>
</evidence>
<dbReference type="AlphaFoldDB" id="A0A5C5ZDB1"/>
<keyword evidence="5 8" id="KW-0378">Hydrolase</keyword>
<evidence type="ECO:0000259" key="7">
    <source>
        <dbReference type="SMART" id="SM00813"/>
    </source>
</evidence>
<keyword evidence="8" id="KW-0326">Glycosidase</keyword>
<dbReference type="InterPro" id="IPR013780">
    <property type="entry name" value="Glyco_hydro_b"/>
</dbReference>
<dbReference type="EMBL" id="SJPJ01000001">
    <property type="protein sequence ID" value="TWT85158.1"/>
    <property type="molecule type" value="Genomic_DNA"/>
</dbReference>
<dbReference type="Gene3D" id="3.20.20.80">
    <property type="entry name" value="Glycosidases"/>
    <property type="match status" value="1"/>
</dbReference>
<comment type="similarity">
    <text evidence="2">Belongs to the glycosyl hydrolase 51 family.</text>
</comment>
<dbReference type="PANTHER" id="PTHR31776:SF26">
    <property type="entry name" value="SECRETED ARABINOSIDASE"/>
    <property type="match status" value="1"/>
</dbReference>
<gene>
    <name evidence="8" type="ORF">CA13_66400</name>
</gene>
<reference evidence="8 9" key="1">
    <citation type="submission" date="2019-02" db="EMBL/GenBank/DDBJ databases">
        <title>Deep-cultivation of Planctomycetes and their phenomic and genomic characterization uncovers novel biology.</title>
        <authorList>
            <person name="Wiegand S."/>
            <person name="Jogler M."/>
            <person name="Boedeker C."/>
            <person name="Pinto D."/>
            <person name="Vollmers J."/>
            <person name="Rivas-Marin E."/>
            <person name="Kohn T."/>
            <person name="Peeters S.H."/>
            <person name="Heuer A."/>
            <person name="Rast P."/>
            <person name="Oberbeckmann S."/>
            <person name="Bunk B."/>
            <person name="Jeske O."/>
            <person name="Meyerdierks A."/>
            <person name="Storesund J.E."/>
            <person name="Kallscheuer N."/>
            <person name="Luecker S."/>
            <person name="Lage O.M."/>
            <person name="Pohl T."/>
            <person name="Merkel B.J."/>
            <person name="Hornburger P."/>
            <person name="Mueller R.-W."/>
            <person name="Bruemmer F."/>
            <person name="Labrenz M."/>
            <person name="Spormann A.M."/>
            <person name="Op Den Camp H."/>
            <person name="Overmann J."/>
            <person name="Amann R."/>
            <person name="Jetten M.S.M."/>
            <person name="Mascher T."/>
            <person name="Medema M.H."/>
            <person name="Devos D.P."/>
            <person name="Kaster A.-K."/>
            <person name="Ovreas L."/>
            <person name="Rohde M."/>
            <person name="Galperin M.Y."/>
            <person name="Jogler C."/>
        </authorList>
    </citation>
    <scope>NUCLEOTIDE SEQUENCE [LARGE SCALE GENOMIC DNA]</scope>
    <source>
        <strain evidence="8 9">CA13</strain>
    </source>
</reference>
<evidence type="ECO:0000256" key="3">
    <source>
        <dbReference type="ARBA" id="ARBA00012670"/>
    </source>
</evidence>
<dbReference type="InterPro" id="IPR010720">
    <property type="entry name" value="Alpha-L-AF_C"/>
</dbReference>
<evidence type="ECO:0000256" key="4">
    <source>
        <dbReference type="ARBA" id="ARBA00022729"/>
    </source>
</evidence>
<dbReference type="SMART" id="SM00813">
    <property type="entry name" value="Alpha-L-AF_C"/>
    <property type="match status" value="1"/>
</dbReference>
<organism evidence="8 9">
    <name type="scientific">Novipirellula herctigrandis</name>
    <dbReference type="NCBI Taxonomy" id="2527986"/>
    <lineage>
        <taxon>Bacteria</taxon>
        <taxon>Pseudomonadati</taxon>
        <taxon>Planctomycetota</taxon>
        <taxon>Planctomycetia</taxon>
        <taxon>Pirellulales</taxon>
        <taxon>Pirellulaceae</taxon>
        <taxon>Novipirellula</taxon>
    </lineage>
</organism>
<name>A0A5C5ZDB1_9BACT</name>
<dbReference type="EC" id="3.2.1.55" evidence="3"/>
<dbReference type="InterPro" id="IPR055235">
    <property type="entry name" value="ASD1_cat"/>
</dbReference>
<evidence type="ECO:0000256" key="5">
    <source>
        <dbReference type="ARBA" id="ARBA00022801"/>
    </source>
</evidence>
<comment type="catalytic activity">
    <reaction evidence="1">
        <text>Hydrolysis of terminal non-reducing alpha-L-arabinofuranoside residues in alpha-L-arabinosides.</text>
        <dbReference type="EC" id="3.2.1.55"/>
    </reaction>
</comment>
<dbReference type="InterPro" id="IPR051563">
    <property type="entry name" value="Glycosyl_Hydrolase_51"/>
</dbReference>
<dbReference type="SUPFAM" id="SSF49785">
    <property type="entry name" value="Galactose-binding domain-like"/>
    <property type="match status" value="1"/>
</dbReference>
<evidence type="ECO:0000256" key="1">
    <source>
        <dbReference type="ARBA" id="ARBA00001462"/>
    </source>
</evidence>
<evidence type="ECO:0000256" key="6">
    <source>
        <dbReference type="SAM" id="SignalP"/>
    </source>
</evidence>
<accession>A0A5C5ZDB1</accession>
<protein>
    <recommendedName>
        <fullName evidence="3">non-reducing end alpha-L-arabinofuranosidase</fullName>
        <ecNumber evidence="3">3.2.1.55</ecNumber>
    </recommendedName>
</protein>